<dbReference type="EMBL" id="CP001841">
    <property type="protein sequence ID" value="AEF82312.1"/>
    <property type="molecule type" value="Genomic_DNA"/>
</dbReference>
<sequence length="57" mass="6387">MAVIPVSSIKQPTSIILSAATNTINNFFIILLQKKLYTNNTIKFQCDTSTPHCLENF</sequence>
<protein>
    <submittedName>
        <fullName evidence="1">Uncharacterized protein</fullName>
    </submittedName>
</protein>
<reference evidence="2" key="1">
    <citation type="submission" date="2009-12" db="EMBL/GenBank/DDBJ databases">
        <title>Complete sequence of Treponema azotonutricium strain ZAS-9.</title>
        <authorList>
            <person name="Tetu S.G."/>
            <person name="Matson E."/>
            <person name="Ren Q."/>
            <person name="Seshadri R."/>
            <person name="Elbourne L."/>
            <person name="Hassan K.A."/>
            <person name="Durkin A."/>
            <person name="Radune D."/>
            <person name="Mohamoud Y."/>
            <person name="Shay R."/>
            <person name="Jin S."/>
            <person name="Zhang X."/>
            <person name="Lucey K."/>
            <person name="Ballor N.R."/>
            <person name="Ottesen E."/>
            <person name="Rosenthal R."/>
            <person name="Allen A."/>
            <person name="Leadbetter J.R."/>
            <person name="Paulsen I.T."/>
        </authorList>
    </citation>
    <scope>NUCLEOTIDE SEQUENCE [LARGE SCALE GENOMIC DNA]</scope>
    <source>
        <strain evidence="2">ATCC BAA-888 / DSM 13862 / ZAS-9</strain>
    </source>
</reference>
<dbReference type="HOGENOM" id="CLU_2995327_0_0_12"/>
<name>F5YBU9_LEAAZ</name>
<gene>
    <name evidence="1" type="ordered locus">TREAZ_2917</name>
</gene>
<dbReference type="AlphaFoldDB" id="F5YBU9"/>
<reference evidence="1 2" key="2">
    <citation type="journal article" date="2011" name="ISME J.">
        <title>RNA-seq reveals cooperative metabolic interactions between two termite-gut spirochete species in co-culture.</title>
        <authorList>
            <person name="Rosenthal A.Z."/>
            <person name="Matson E.G."/>
            <person name="Eldar A."/>
            <person name="Leadbetter J.R."/>
        </authorList>
    </citation>
    <scope>NUCLEOTIDE SEQUENCE [LARGE SCALE GENOMIC DNA]</scope>
    <source>
        <strain evidence="2">ATCC BAA-888 / DSM 13862 / ZAS-9</strain>
    </source>
</reference>
<dbReference type="KEGG" id="taz:TREAZ_2917"/>
<dbReference type="InParanoid" id="F5YBU9"/>
<accession>F5YBU9</accession>
<keyword evidence="2" id="KW-1185">Reference proteome</keyword>
<dbReference type="Proteomes" id="UP000009222">
    <property type="component" value="Chromosome"/>
</dbReference>
<organism evidence="1 2">
    <name type="scientific">Leadbettera azotonutricia (strain ATCC BAA-888 / DSM 13862 / ZAS-9)</name>
    <name type="common">Treponema azotonutricium</name>
    <dbReference type="NCBI Taxonomy" id="545695"/>
    <lineage>
        <taxon>Bacteria</taxon>
        <taxon>Pseudomonadati</taxon>
        <taxon>Spirochaetota</taxon>
        <taxon>Spirochaetia</taxon>
        <taxon>Spirochaetales</taxon>
        <taxon>Breznakiellaceae</taxon>
        <taxon>Leadbettera</taxon>
    </lineage>
</organism>
<evidence type="ECO:0000313" key="1">
    <source>
        <dbReference type="EMBL" id="AEF82312.1"/>
    </source>
</evidence>
<evidence type="ECO:0000313" key="2">
    <source>
        <dbReference type="Proteomes" id="UP000009222"/>
    </source>
</evidence>
<dbReference type="STRING" id="545695.TREAZ_2917"/>
<proteinExistence type="predicted"/>